<dbReference type="PANTHER" id="PTHR35007:SF1">
    <property type="entry name" value="PILUS ASSEMBLY PROTEIN"/>
    <property type="match status" value="1"/>
</dbReference>
<dbReference type="Pfam" id="PF00482">
    <property type="entry name" value="T2SSF"/>
    <property type="match status" value="1"/>
</dbReference>
<accession>A0A4S8Q8I3</accession>
<proteinExistence type="predicted"/>
<evidence type="ECO:0000259" key="8">
    <source>
        <dbReference type="Pfam" id="PF00482"/>
    </source>
</evidence>
<dbReference type="Gene3D" id="1.20.81.30">
    <property type="entry name" value="Type II secretion system (T2SS), domain F"/>
    <property type="match status" value="1"/>
</dbReference>
<evidence type="ECO:0000256" key="6">
    <source>
        <dbReference type="SAM" id="Coils"/>
    </source>
</evidence>
<keyword evidence="5 7" id="KW-0472">Membrane</keyword>
<evidence type="ECO:0000313" key="9">
    <source>
        <dbReference type="EMBL" id="THV36654.1"/>
    </source>
</evidence>
<feature type="transmembrane region" description="Helical" evidence="7">
    <location>
        <begin position="279"/>
        <end position="299"/>
    </location>
</feature>
<feature type="domain" description="Type II secretion system protein GspF" evidence="8">
    <location>
        <begin position="171"/>
        <end position="295"/>
    </location>
</feature>
<name>A0A4S8Q8I3_9HYPH</name>
<comment type="subcellular location">
    <subcellularLocation>
        <location evidence="1">Cell membrane</location>
        <topology evidence="1">Multi-pass membrane protein</topology>
    </subcellularLocation>
</comment>
<feature type="coiled-coil region" evidence="6">
    <location>
        <begin position="54"/>
        <end position="95"/>
    </location>
</feature>
<sequence>MFGIDPTILAIVLLVAVSTGAVAYGVLYSRIETDKKTASRINRVRAAETDTTQMKAARDRVQEISKRRKSVQDSLKELEKKQQQEKSRKANAASLKAKLVQSGLSVSVTQFYLLSAVLGVVVLAMTFLAGMPPLVMVGGAFVAGLGLPRWVVGFLVKRRQKKFLEEFPNSLDVMVRSIRSGLPLNDAIRMIAADGQEPVKTEFRRIVESQQLGLSVSDAVARMHQTMPLNEVSFFAIVIAIQGQAGGNLSEALANLSRVLRDRKKMKAKVNALSMEAKASAAIIGALPFIVAFLVYLTSPGYITILFTDSRGHLILGCSAVWMSIGLLVMRNMINFEI</sequence>
<dbReference type="InterPro" id="IPR042094">
    <property type="entry name" value="T2SS_GspF_sf"/>
</dbReference>
<dbReference type="EMBL" id="STGU01000004">
    <property type="protein sequence ID" value="THV36654.1"/>
    <property type="molecule type" value="Genomic_DNA"/>
</dbReference>
<feature type="transmembrane region" description="Helical" evidence="7">
    <location>
        <begin position="135"/>
        <end position="156"/>
    </location>
</feature>
<dbReference type="InterPro" id="IPR018076">
    <property type="entry name" value="T2SS_GspF_dom"/>
</dbReference>
<keyword evidence="2" id="KW-1003">Cell membrane</keyword>
<dbReference type="RefSeq" id="WP_136539931.1">
    <property type="nucleotide sequence ID" value="NZ_STGU01000004.1"/>
</dbReference>
<evidence type="ECO:0000256" key="5">
    <source>
        <dbReference type="ARBA" id="ARBA00023136"/>
    </source>
</evidence>
<reference evidence="9 10" key="1">
    <citation type="submission" date="2019-04" db="EMBL/GenBank/DDBJ databases">
        <title>genome sequence of strain W3.</title>
        <authorList>
            <person name="Gao J."/>
            <person name="Sun J."/>
        </authorList>
    </citation>
    <scope>NUCLEOTIDE SEQUENCE [LARGE SCALE GENOMIC DNA]</scope>
    <source>
        <strain evidence="9 10">W3</strain>
    </source>
</reference>
<feature type="transmembrane region" description="Helical" evidence="7">
    <location>
        <begin position="6"/>
        <end position="27"/>
    </location>
</feature>
<dbReference type="PANTHER" id="PTHR35007">
    <property type="entry name" value="INTEGRAL MEMBRANE PROTEIN-RELATED"/>
    <property type="match status" value="1"/>
</dbReference>
<evidence type="ECO:0000256" key="1">
    <source>
        <dbReference type="ARBA" id="ARBA00004651"/>
    </source>
</evidence>
<evidence type="ECO:0000256" key="7">
    <source>
        <dbReference type="SAM" id="Phobius"/>
    </source>
</evidence>
<dbReference type="AlphaFoldDB" id="A0A4S8Q8I3"/>
<keyword evidence="4 7" id="KW-1133">Transmembrane helix</keyword>
<gene>
    <name evidence="9" type="ORF">FAA86_09100</name>
</gene>
<comment type="caution">
    <text evidence="9">The sequence shown here is derived from an EMBL/GenBank/DDBJ whole genome shotgun (WGS) entry which is preliminary data.</text>
</comment>
<keyword evidence="3 7" id="KW-0812">Transmembrane</keyword>
<organism evidence="9 10">
    <name type="scientific">Rhizobium rosettiformans W3</name>
    <dbReference type="NCBI Taxonomy" id="538378"/>
    <lineage>
        <taxon>Bacteria</taxon>
        <taxon>Pseudomonadati</taxon>
        <taxon>Pseudomonadota</taxon>
        <taxon>Alphaproteobacteria</taxon>
        <taxon>Hyphomicrobiales</taxon>
        <taxon>Rhizobiaceae</taxon>
        <taxon>Rhizobium/Agrobacterium group</taxon>
        <taxon>Rhizobium</taxon>
    </lineage>
</organism>
<dbReference type="GO" id="GO:0005886">
    <property type="term" value="C:plasma membrane"/>
    <property type="evidence" value="ECO:0007669"/>
    <property type="project" value="UniProtKB-SubCell"/>
</dbReference>
<evidence type="ECO:0000256" key="2">
    <source>
        <dbReference type="ARBA" id="ARBA00022475"/>
    </source>
</evidence>
<dbReference type="Proteomes" id="UP000307378">
    <property type="component" value="Unassembled WGS sequence"/>
</dbReference>
<protein>
    <submittedName>
        <fullName evidence="9">Type II secretion system F family protein</fullName>
    </submittedName>
</protein>
<feature type="transmembrane region" description="Helical" evidence="7">
    <location>
        <begin position="311"/>
        <end position="330"/>
    </location>
</feature>
<feature type="transmembrane region" description="Helical" evidence="7">
    <location>
        <begin position="111"/>
        <end position="129"/>
    </location>
</feature>
<keyword evidence="6" id="KW-0175">Coiled coil</keyword>
<evidence type="ECO:0000313" key="10">
    <source>
        <dbReference type="Proteomes" id="UP000307378"/>
    </source>
</evidence>
<evidence type="ECO:0000256" key="3">
    <source>
        <dbReference type="ARBA" id="ARBA00022692"/>
    </source>
</evidence>
<evidence type="ECO:0000256" key="4">
    <source>
        <dbReference type="ARBA" id="ARBA00022989"/>
    </source>
</evidence>